<accession>A0AAN9GJ38</accession>
<keyword evidence="1" id="KW-0175">Coiled coil</keyword>
<dbReference type="InterPro" id="IPR045068">
    <property type="entry name" value="BACURD1-3"/>
</dbReference>
<dbReference type="EMBL" id="JBAMIC010000004">
    <property type="protein sequence ID" value="KAK7108650.1"/>
    <property type="molecule type" value="Genomic_DNA"/>
</dbReference>
<proteinExistence type="predicted"/>
<dbReference type="SUPFAM" id="SSF54695">
    <property type="entry name" value="POZ domain"/>
    <property type="match status" value="1"/>
</dbReference>
<reference evidence="4 5" key="1">
    <citation type="submission" date="2024-02" db="EMBL/GenBank/DDBJ databases">
        <title>Chromosome-scale genome assembly of the rough periwinkle Littorina saxatilis.</title>
        <authorList>
            <person name="De Jode A."/>
            <person name="Faria R."/>
            <person name="Formenti G."/>
            <person name="Sims Y."/>
            <person name="Smith T.P."/>
            <person name="Tracey A."/>
            <person name="Wood J.M.D."/>
            <person name="Zagrodzka Z.B."/>
            <person name="Johannesson K."/>
            <person name="Butlin R.K."/>
            <person name="Leder E.H."/>
        </authorList>
    </citation>
    <scope>NUCLEOTIDE SEQUENCE [LARGE SCALE GENOMIC DNA]</scope>
    <source>
        <strain evidence="4">Snail1</strain>
        <tissue evidence="4">Muscle</tissue>
    </source>
</reference>
<feature type="region of interest" description="Disordered" evidence="2">
    <location>
        <begin position="57"/>
        <end position="171"/>
    </location>
</feature>
<feature type="coiled-coil region" evidence="1">
    <location>
        <begin position="268"/>
        <end position="341"/>
    </location>
</feature>
<dbReference type="InterPro" id="IPR000210">
    <property type="entry name" value="BTB/POZ_dom"/>
</dbReference>
<organism evidence="4 5">
    <name type="scientific">Littorina saxatilis</name>
    <dbReference type="NCBI Taxonomy" id="31220"/>
    <lineage>
        <taxon>Eukaryota</taxon>
        <taxon>Metazoa</taxon>
        <taxon>Spiralia</taxon>
        <taxon>Lophotrochozoa</taxon>
        <taxon>Mollusca</taxon>
        <taxon>Gastropoda</taxon>
        <taxon>Caenogastropoda</taxon>
        <taxon>Littorinimorpha</taxon>
        <taxon>Littorinoidea</taxon>
        <taxon>Littorinidae</taxon>
        <taxon>Littorina</taxon>
    </lineage>
</organism>
<dbReference type="InterPro" id="IPR003131">
    <property type="entry name" value="T1-type_BTB"/>
</dbReference>
<feature type="compositionally biased region" description="Basic residues" evidence="2">
    <location>
        <begin position="129"/>
        <end position="138"/>
    </location>
</feature>
<dbReference type="Proteomes" id="UP001374579">
    <property type="component" value="Unassembled WGS sequence"/>
</dbReference>
<dbReference type="PANTHER" id="PTHR11145">
    <property type="entry name" value="BTB/POZ DOMAIN-CONTAINING ADAPTER FOR CUL3-MEDIATED RHOA DEGRADATION PROTEIN FAMILY MEMBER"/>
    <property type="match status" value="1"/>
</dbReference>
<dbReference type="Pfam" id="PF02214">
    <property type="entry name" value="BTB_2"/>
    <property type="match status" value="1"/>
</dbReference>
<feature type="compositionally biased region" description="Gly residues" evidence="2">
    <location>
        <begin position="153"/>
        <end position="171"/>
    </location>
</feature>
<dbReference type="Gene3D" id="3.30.710.10">
    <property type="entry name" value="Potassium Channel Kv1.1, Chain A"/>
    <property type="match status" value="1"/>
</dbReference>
<dbReference type="AlphaFoldDB" id="A0AAN9GJ38"/>
<dbReference type="PROSITE" id="PS50097">
    <property type="entry name" value="BTB"/>
    <property type="match status" value="1"/>
</dbReference>
<evidence type="ECO:0000256" key="1">
    <source>
        <dbReference type="SAM" id="Coils"/>
    </source>
</evidence>
<protein>
    <recommendedName>
        <fullName evidence="3">BTB domain-containing protein</fullName>
    </recommendedName>
</protein>
<dbReference type="GO" id="GO:0051260">
    <property type="term" value="P:protein homooligomerization"/>
    <property type="evidence" value="ECO:0007669"/>
    <property type="project" value="InterPro"/>
</dbReference>
<dbReference type="SMART" id="SM00225">
    <property type="entry name" value="BTB"/>
    <property type="match status" value="1"/>
</dbReference>
<gene>
    <name evidence="4" type="ORF">V1264_016344</name>
</gene>
<evidence type="ECO:0000313" key="4">
    <source>
        <dbReference type="EMBL" id="KAK7108650.1"/>
    </source>
</evidence>
<feature type="domain" description="BTB" evidence="3">
    <location>
        <begin position="347"/>
        <end position="416"/>
    </location>
</feature>
<dbReference type="InterPro" id="IPR011333">
    <property type="entry name" value="SKP1/BTB/POZ_sf"/>
</dbReference>
<dbReference type="PANTHER" id="PTHR11145:SF8">
    <property type="entry name" value="RE57120P"/>
    <property type="match status" value="1"/>
</dbReference>
<sequence length="447" mass="50519">MNIWFGASDNIVKFRRCTMLFEGSMSMPNQGQRQLFVYDHGRPHWSQGGPLFYDRRMPPPGPHGPGGQHPHPMGQHFQNQPLQGPGPAPQWVRGPVLGGPQGGPAQAHPHNQQPLDGFGFNMPWNMANNHHHNHRHNNRNFNHRDNHRNNNGRNGGGGHGGGGGGGPGGGRNENGEQRYLCCKCGDYLQNSQESGVHLCDATVPDNQQQQPANNTRDLTREEVQSNLALLLEHIKEKCSEEMSGNPPIITEALQSYFASRIDELTSMRLAIMNESNKHEEQLAELKQRLSAVEERDQQLKEQEELLTKERAGFVEECKAERAELARQWQQLRDEITRMEEMNNVQKGRIKLDVGGHVFTTSQLTLTREADSMLAAMFSGRHGLKKEDDGTIFIDRDGTHFRYILNYLRDGGLSTDALPRNKQTLRELRNEAVYFQLHGLVQHIEKIL</sequence>
<evidence type="ECO:0000259" key="3">
    <source>
        <dbReference type="PROSITE" id="PS50097"/>
    </source>
</evidence>
<evidence type="ECO:0000256" key="2">
    <source>
        <dbReference type="SAM" id="MobiDB-lite"/>
    </source>
</evidence>
<evidence type="ECO:0000313" key="5">
    <source>
        <dbReference type="Proteomes" id="UP001374579"/>
    </source>
</evidence>
<keyword evidence="5" id="KW-1185">Reference proteome</keyword>
<comment type="caution">
    <text evidence="4">The sequence shown here is derived from an EMBL/GenBank/DDBJ whole genome shotgun (WGS) entry which is preliminary data.</text>
</comment>
<name>A0AAN9GJ38_9CAEN</name>